<dbReference type="Gene3D" id="1.10.30.10">
    <property type="entry name" value="High mobility group box domain"/>
    <property type="match status" value="2"/>
</dbReference>
<dbReference type="Pfam" id="PF00505">
    <property type="entry name" value="HMG_box"/>
    <property type="match status" value="1"/>
</dbReference>
<keyword evidence="3 4" id="KW-0539">Nucleus</keyword>
<dbReference type="KEGG" id="dci:103508216"/>
<dbReference type="PANTHER" id="PTHR46318">
    <property type="entry name" value="UPSTREAM BINDING TRANSCRIPTION FACTOR"/>
    <property type="match status" value="1"/>
</dbReference>
<sequence>MTCQENLDPKLDKSSYKIGVQKYDWTKIHFKDFTPEQCQHLWEEIQTHQRKFRTLGDLLKDAKSWNEDPKRKKATKKVIEGLPKKPMSSYLVFFKKEYKKMKEKDPSMSCIAASKILAEKFKMLSPHKKAHLMEEVQAGVDAYKTKMVLFQEEHPDFVADKPVSQPTEKHAPDTPRTPFKIFCDEKACEYPKGNVKNLQAKLKEDWNSLDDRQKVEYIHNAKVEYLKLKKTADNDQLRQSKPNVSKEEDKIYLSVLGVPVKPPCSGYNLFSQEYLQCEESKFLTTKERMKPPF</sequence>
<evidence type="ECO:0000259" key="5">
    <source>
        <dbReference type="PROSITE" id="PS50118"/>
    </source>
</evidence>
<dbReference type="STRING" id="121845.A0A1S3D0T4"/>
<evidence type="ECO:0000256" key="2">
    <source>
        <dbReference type="ARBA" id="ARBA00023125"/>
    </source>
</evidence>
<dbReference type="RefSeq" id="XP_008470969.1">
    <property type="nucleotide sequence ID" value="XM_008472747.1"/>
</dbReference>
<evidence type="ECO:0000256" key="4">
    <source>
        <dbReference type="PROSITE-ProRule" id="PRU00267"/>
    </source>
</evidence>
<gene>
    <name evidence="7" type="primary">LOC103508216</name>
</gene>
<dbReference type="InterPro" id="IPR036910">
    <property type="entry name" value="HMG_box_dom_sf"/>
</dbReference>
<accession>A0A1S3D0T4</accession>
<proteinExistence type="predicted"/>
<dbReference type="PaxDb" id="121845-A0A1S3D0T4"/>
<dbReference type="SMART" id="SM00398">
    <property type="entry name" value="HMG"/>
    <property type="match status" value="2"/>
</dbReference>
<dbReference type="AlphaFoldDB" id="A0A1S3D0T4"/>
<evidence type="ECO:0000313" key="6">
    <source>
        <dbReference type="Proteomes" id="UP000079169"/>
    </source>
</evidence>
<dbReference type="SUPFAM" id="SSF47095">
    <property type="entry name" value="HMG-box"/>
    <property type="match status" value="2"/>
</dbReference>
<protein>
    <submittedName>
        <fullName evidence="7">Nucleolar transcription factor 1-like</fullName>
    </submittedName>
</protein>
<comment type="subcellular location">
    <subcellularLocation>
        <location evidence="1">Nucleus</location>
    </subcellularLocation>
</comment>
<dbReference type="PANTHER" id="PTHR46318:SF3">
    <property type="entry name" value="UPSTREAM BINDING TRANSCRIPTION FACTOR"/>
    <property type="match status" value="1"/>
</dbReference>
<dbReference type="PROSITE" id="PS50118">
    <property type="entry name" value="HMG_BOX_2"/>
    <property type="match status" value="1"/>
</dbReference>
<reference evidence="7" key="1">
    <citation type="submission" date="2025-08" db="UniProtKB">
        <authorList>
            <consortium name="RefSeq"/>
        </authorList>
    </citation>
    <scope>IDENTIFICATION</scope>
</reference>
<dbReference type="InterPro" id="IPR051762">
    <property type="entry name" value="UBF1"/>
</dbReference>
<feature type="domain" description="HMG box" evidence="5">
    <location>
        <begin position="83"/>
        <end position="151"/>
    </location>
</feature>
<dbReference type="GO" id="GO:0003677">
    <property type="term" value="F:DNA binding"/>
    <property type="evidence" value="ECO:0007669"/>
    <property type="project" value="UniProtKB-UniRule"/>
</dbReference>
<organism evidence="6 7">
    <name type="scientific">Diaphorina citri</name>
    <name type="common">Asian citrus psyllid</name>
    <dbReference type="NCBI Taxonomy" id="121845"/>
    <lineage>
        <taxon>Eukaryota</taxon>
        <taxon>Metazoa</taxon>
        <taxon>Ecdysozoa</taxon>
        <taxon>Arthropoda</taxon>
        <taxon>Hexapoda</taxon>
        <taxon>Insecta</taxon>
        <taxon>Pterygota</taxon>
        <taxon>Neoptera</taxon>
        <taxon>Paraneoptera</taxon>
        <taxon>Hemiptera</taxon>
        <taxon>Sternorrhyncha</taxon>
        <taxon>Psylloidea</taxon>
        <taxon>Psyllidae</taxon>
        <taxon>Diaphorininae</taxon>
        <taxon>Diaphorina</taxon>
    </lineage>
</organism>
<evidence type="ECO:0000256" key="1">
    <source>
        <dbReference type="ARBA" id="ARBA00004123"/>
    </source>
</evidence>
<dbReference type="OMA" id="NEENAIW"/>
<name>A0A1S3D0T4_DIACI</name>
<keyword evidence="2 4" id="KW-0238">DNA-binding</keyword>
<evidence type="ECO:0000256" key="3">
    <source>
        <dbReference type="ARBA" id="ARBA00023242"/>
    </source>
</evidence>
<keyword evidence="6" id="KW-1185">Reference proteome</keyword>
<dbReference type="InterPro" id="IPR009071">
    <property type="entry name" value="HMG_box_dom"/>
</dbReference>
<evidence type="ECO:0000313" key="7">
    <source>
        <dbReference type="RefSeq" id="XP_008470969.1"/>
    </source>
</evidence>
<feature type="DNA-binding region" description="HMG box" evidence="4">
    <location>
        <begin position="83"/>
        <end position="151"/>
    </location>
</feature>
<dbReference type="GO" id="GO:0005634">
    <property type="term" value="C:nucleus"/>
    <property type="evidence" value="ECO:0007669"/>
    <property type="project" value="UniProtKB-SubCell"/>
</dbReference>
<dbReference type="Proteomes" id="UP000079169">
    <property type="component" value="Unplaced"/>
</dbReference>
<dbReference type="GeneID" id="103508216"/>